<proteinExistence type="predicted"/>
<protein>
    <submittedName>
        <fullName evidence="1">Uncharacterized protein</fullName>
    </submittedName>
</protein>
<accession>A0A0F9CUV4</accession>
<organism evidence="1">
    <name type="scientific">marine sediment metagenome</name>
    <dbReference type="NCBI Taxonomy" id="412755"/>
    <lineage>
        <taxon>unclassified sequences</taxon>
        <taxon>metagenomes</taxon>
        <taxon>ecological metagenomes</taxon>
    </lineage>
</organism>
<name>A0A0F9CUV4_9ZZZZ</name>
<gene>
    <name evidence="1" type="ORF">LCGC14_2278420</name>
</gene>
<dbReference type="AlphaFoldDB" id="A0A0F9CUV4"/>
<sequence>NKGRILNTPMKTHDLFEAEEQKGLTAEEKKVVRKRMIELIVSGSPSDLDPTLSQPWFYLNQKNQVVWNWRNREYPLRLLIEKEFPEMLSRWRGGPDDWMSGWSEGWRMADSVLNSKAVKAFKRKFKEAQGVVASKNAYQEVQQIDREIARLQARREKLLPLSRRWRRTAYAQKRQSEKP</sequence>
<evidence type="ECO:0000313" key="1">
    <source>
        <dbReference type="EMBL" id="KKL53138.1"/>
    </source>
</evidence>
<reference evidence="1" key="1">
    <citation type="journal article" date="2015" name="Nature">
        <title>Complex archaea that bridge the gap between prokaryotes and eukaryotes.</title>
        <authorList>
            <person name="Spang A."/>
            <person name="Saw J.H."/>
            <person name="Jorgensen S.L."/>
            <person name="Zaremba-Niedzwiedzka K."/>
            <person name="Martijn J."/>
            <person name="Lind A.E."/>
            <person name="van Eijk R."/>
            <person name="Schleper C."/>
            <person name="Guy L."/>
            <person name="Ettema T.J."/>
        </authorList>
    </citation>
    <scope>NUCLEOTIDE SEQUENCE</scope>
</reference>
<dbReference type="EMBL" id="LAZR01031644">
    <property type="protein sequence ID" value="KKL53138.1"/>
    <property type="molecule type" value="Genomic_DNA"/>
</dbReference>
<feature type="non-terminal residue" evidence="1">
    <location>
        <position position="1"/>
    </location>
</feature>
<comment type="caution">
    <text evidence="1">The sequence shown here is derived from an EMBL/GenBank/DDBJ whole genome shotgun (WGS) entry which is preliminary data.</text>
</comment>